<dbReference type="PANTHER" id="PTHR31676:SF96">
    <property type="entry name" value="EXPRESSED PROTEIN"/>
    <property type="match status" value="1"/>
</dbReference>
<evidence type="ECO:0000256" key="9">
    <source>
        <dbReference type="ARBA" id="ARBA00023288"/>
    </source>
</evidence>
<dbReference type="AlphaFoldDB" id="A0A7G2E445"/>
<dbReference type="EMBL" id="LR881466">
    <property type="protein sequence ID" value="CAD5315615.1"/>
    <property type="molecule type" value="Genomic_DNA"/>
</dbReference>
<evidence type="ECO:0000256" key="2">
    <source>
        <dbReference type="ARBA" id="ARBA00009748"/>
    </source>
</evidence>
<dbReference type="Pfam" id="PF14368">
    <property type="entry name" value="LTP_2"/>
    <property type="match status" value="1"/>
</dbReference>
<reference evidence="13 14" key="1">
    <citation type="submission" date="2020-09" db="EMBL/GenBank/DDBJ databases">
        <authorList>
            <person name="Ashkenazy H."/>
        </authorList>
    </citation>
    <scope>NUCLEOTIDE SEQUENCE [LARGE SCALE GENOMIC DNA]</scope>
    <source>
        <strain evidence="14">cv. Cdm-0</strain>
    </source>
</reference>
<dbReference type="SMART" id="SM00499">
    <property type="entry name" value="AAI"/>
    <property type="match status" value="1"/>
</dbReference>
<evidence type="ECO:0000313" key="13">
    <source>
        <dbReference type="EMBL" id="CAD5315615.1"/>
    </source>
</evidence>
<dbReference type="FunFam" id="2.30.240.10:FF:000004">
    <property type="entry name" value="At1g55265"/>
    <property type="match status" value="1"/>
</dbReference>
<evidence type="ECO:0000256" key="10">
    <source>
        <dbReference type="SAM" id="MobiDB-lite"/>
    </source>
</evidence>
<evidence type="ECO:0000256" key="11">
    <source>
        <dbReference type="SAM" id="SignalP"/>
    </source>
</evidence>
<keyword evidence="9" id="KW-0449">Lipoprotein</keyword>
<evidence type="ECO:0000256" key="3">
    <source>
        <dbReference type="ARBA" id="ARBA00022475"/>
    </source>
</evidence>
<dbReference type="CDD" id="cd00010">
    <property type="entry name" value="AAI_LTSS"/>
    <property type="match status" value="1"/>
</dbReference>
<dbReference type="InterPro" id="IPR016140">
    <property type="entry name" value="Bifunc_inhib/LTP/seed_store"/>
</dbReference>
<keyword evidence="4" id="KW-0336">GPI-anchor</keyword>
<dbReference type="FunFam" id="1.10.110.10:FF:000001">
    <property type="entry name" value="Bifunctional inhibitor/lipid-transfer protein/seed storage 2S albumin superfamily protein"/>
    <property type="match status" value="1"/>
</dbReference>
<feature type="domain" description="Bifunctional inhibitor/plant lipid transfer protein/seed storage helical" evidence="12">
    <location>
        <begin position="33"/>
        <end position="111"/>
    </location>
</feature>
<dbReference type="PANTHER" id="PTHR31676">
    <property type="entry name" value="T31J12.3 PROTEIN-RELATED"/>
    <property type="match status" value="1"/>
</dbReference>
<evidence type="ECO:0000256" key="6">
    <source>
        <dbReference type="ARBA" id="ARBA00023136"/>
    </source>
</evidence>
<gene>
    <name evidence="13" type="ORF">AT9943_LOCUS3974</name>
</gene>
<dbReference type="Gene3D" id="1.10.110.10">
    <property type="entry name" value="Plant lipid-transfer and hydrophobic proteins"/>
    <property type="match status" value="1"/>
</dbReference>
<evidence type="ECO:0000313" key="14">
    <source>
        <dbReference type="Proteomes" id="UP000516314"/>
    </source>
</evidence>
<comment type="subcellular location">
    <subcellularLocation>
        <location evidence="1">Cell membrane</location>
        <topology evidence="1">Lipid-anchor</topology>
        <topology evidence="1">GPI-anchor</topology>
    </subcellularLocation>
</comment>
<evidence type="ECO:0000256" key="7">
    <source>
        <dbReference type="ARBA" id="ARBA00023157"/>
    </source>
</evidence>
<evidence type="ECO:0000256" key="1">
    <source>
        <dbReference type="ARBA" id="ARBA00004609"/>
    </source>
</evidence>
<evidence type="ECO:0000259" key="12">
    <source>
        <dbReference type="SMART" id="SM00499"/>
    </source>
</evidence>
<dbReference type="InterPro" id="IPR007493">
    <property type="entry name" value="DUF538"/>
</dbReference>
<keyword evidence="3" id="KW-1003">Cell membrane</keyword>
<evidence type="ECO:0000256" key="8">
    <source>
        <dbReference type="ARBA" id="ARBA00023180"/>
    </source>
</evidence>
<comment type="similarity">
    <text evidence="2">Belongs to the plant LTP family.</text>
</comment>
<dbReference type="InterPro" id="IPR036758">
    <property type="entry name" value="At5g01610-like"/>
</dbReference>
<feature type="region of interest" description="Disordered" evidence="10">
    <location>
        <begin position="138"/>
        <end position="158"/>
    </location>
</feature>
<organism evidence="13 14">
    <name type="scientific">Arabidopsis thaliana</name>
    <name type="common">Mouse-ear cress</name>
    <dbReference type="NCBI Taxonomy" id="3702"/>
    <lineage>
        <taxon>Eukaryota</taxon>
        <taxon>Viridiplantae</taxon>
        <taxon>Streptophyta</taxon>
        <taxon>Embryophyta</taxon>
        <taxon>Tracheophyta</taxon>
        <taxon>Spermatophyta</taxon>
        <taxon>Magnoliopsida</taxon>
        <taxon>eudicotyledons</taxon>
        <taxon>Gunneridae</taxon>
        <taxon>Pentapetalae</taxon>
        <taxon>rosids</taxon>
        <taxon>malvids</taxon>
        <taxon>Brassicales</taxon>
        <taxon>Brassicaceae</taxon>
        <taxon>Camelineae</taxon>
        <taxon>Arabidopsis</taxon>
    </lineage>
</organism>
<dbReference type="SUPFAM" id="SSF47699">
    <property type="entry name" value="Bifunctional inhibitor/lipid-transfer protein/seed storage 2S albumin"/>
    <property type="match status" value="1"/>
</dbReference>
<sequence>MEKSTRTLFITIVITSMLLGFGNSDLAQDREECTNQLIELSTCIPYVGGDAKAPTKDCCAGFGQVIRKSEKCVCILVRDKDDPQLGIKINATLAAHLPSACHITAPNITDCISILHLPRNSTLAKEFENLGRIEDNYNSTSPTQIHKDGTGGGKAEPVKSNGWKEKSWLVSVIGSPMASSLLALFSCLFLSLLSLSSSLNLRRPIFSQSNDLDLFSSLNLDRPSLAADDIHDLLPRYGFPKGLLPNNVKSYTISDDGDFTVDLISSCYVKFSDQLVFYGKNIAGKLSYGSVKDVRGIQAKEAFLWLPITAMESDPSSATVVFSVGFVSKTLPASMFENVPSCSRNLNLQDS</sequence>
<keyword evidence="6" id="KW-0472">Membrane</keyword>
<keyword evidence="7" id="KW-1015">Disulfide bond</keyword>
<dbReference type="GO" id="GO:0005886">
    <property type="term" value="C:plasma membrane"/>
    <property type="evidence" value="ECO:0007669"/>
    <property type="project" value="UniProtKB-SubCell"/>
</dbReference>
<dbReference type="Pfam" id="PF04398">
    <property type="entry name" value="DUF538"/>
    <property type="match status" value="1"/>
</dbReference>
<dbReference type="InterPro" id="IPR036312">
    <property type="entry name" value="Bifun_inhib/LTP/seed_sf"/>
</dbReference>
<proteinExistence type="inferred from homology"/>
<dbReference type="Proteomes" id="UP000516314">
    <property type="component" value="Chromosome 1"/>
</dbReference>
<dbReference type="GO" id="GO:0098552">
    <property type="term" value="C:side of membrane"/>
    <property type="evidence" value="ECO:0007669"/>
    <property type="project" value="UniProtKB-KW"/>
</dbReference>
<evidence type="ECO:0000256" key="4">
    <source>
        <dbReference type="ARBA" id="ARBA00022622"/>
    </source>
</evidence>
<keyword evidence="8" id="KW-0325">Glycoprotein</keyword>
<keyword evidence="5 11" id="KW-0732">Signal</keyword>
<evidence type="ECO:0000256" key="5">
    <source>
        <dbReference type="ARBA" id="ARBA00022729"/>
    </source>
</evidence>
<accession>A0A7G2E445</accession>
<feature type="signal peptide" evidence="11">
    <location>
        <begin position="1"/>
        <end position="24"/>
    </location>
</feature>
<dbReference type="SUPFAM" id="SSF141562">
    <property type="entry name" value="At5g01610-like"/>
    <property type="match status" value="1"/>
</dbReference>
<protein>
    <submittedName>
        <fullName evidence="13">(thale cress) hypothetical protein</fullName>
    </submittedName>
</protein>
<dbReference type="Gene3D" id="2.30.240.10">
    <property type="entry name" value="At5g01610-like"/>
    <property type="match status" value="1"/>
</dbReference>
<name>A0A7G2E445_ARATH</name>
<feature type="chain" id="PRO_5029017860" evidence="11">
    <location>
        <begin position="25"/>
        <end position="351"/>
    </location>
</feature>